<dbReference type="PANTHER" id="PTHR13952:SF6">
    <property type="entry name" value="U11_U12 SMALL NUCLEAR RIBONUCLEOPROTEIN 35 KDA PROTEIN"/>
    <property type="match status" value="1"/>
</dbReference>
<dbReference type="PROSITE" id="PS50102">
    <property type="entry name" value="RRM"/>
    <property type="match status" value="1"/>
</dbReference>
<dbReference type="GO" id="GO:0003729">
    <property type="term" value="F:mRNA binding"/>
    <property type="evidence" value="ECO:0007669"/>
    <property type="project" value="TreeGrafter"/>
</dbReference>
<dbReference type="InterPro" id="IPR025558">
    <property type="entry name" value="DUF4283"/>
</dbReference>
<sequence>MDNLAEHWQNLSLNEREDVNLELSEDKSSNEFIMAAKFLTKRALSVEAVIKTFNPLWRSKKGFAVRRAGGHILLFVFDNREEVDKILSSKPWSFDKYLVVLQWYDREVPIRTLKFDTIPVWIQVHDIPVRFLNHKVAEELCEVAGSVCKEEDINEMDGGSFMRGRSPVIKVPGFYKARKKEKQRMSREEPIPRSVMVLGKRILSISFEMERPPVHDDPFGDRKVIGDPYCTVFVGRLSRHTSEDTLREAMSEYGRVKNLHLVRHIGIAV</sequence>
<evidence type="ECO:0000313" key="6">
    <source>
        <dbReference type="Proteomes" id="UP000594261"/>
    </source>
</evidence>
<evidence type="ECO:0000256" key="1">
    <source>
        <dbReference type="ARBA" id="ARBA00004123"/>
    </source>
</evidence>
<feature type="domain" description="RRM" evidence="4">
    <location>
        <begin position="230"/>
        <end position="269"/>
    </location>
</feature>
<evidence type="ECO:0000313" key="5">
    <source>
        <dbReference type="EnsemblPlants" id="QL03p057523:mrna"/>
    </source>
</evidence>
<dbReference type="InParanoid" id="A0A7N2L9C6"/>
<dbReference type="Gene3D" id="3.30.70.330">
    <property type="match status" value="1"/>
</dbReference>
<keyword evidence="6" id="KW-1185">Reference proteome</keyword>
<dbReference type="GO" id="GO:0017069">
    <property type="term" value="F:snRNA binding"/>
    <property type="evidence" value="ECO:0007669"/>
    <property type="project" value="TreeGrafter"/>
</dbReference>
<dbReference type="InterPro" id="IPR000504">
    <property type="entry name" value="RRM_dom"/>
</dbReference>
<dbReference type="SUPFAM" id="SSF54928">
    <property type="entry name" value="RNA-binding domain, RBD"/>
    <property type="match status" value="1"/>
</dbReference>
<keyword evidence="2" id="KW-0539">Nucleus</keyword>
<evidence type="ECO:0000256" key="2">
    <source>
        <dbReference type="ARBA" id="ARBA00023242"/>
    </source>
</evidence>
<organism evidence="5 6">
    <name type="scientific">Quercus lobata</name>
    <name type="common">Valley oak</name>
    <dbReference type="NCBI Taxonomy" id="97700"/>
    <lineage>
        <taxon>Eukaryota</taxon>
        <taxon>Viridiplantae</taxon>
        <taxon>Streptophyta</taxon>
        <taxon>Embryophyta</taxon>
        <taxon>Tracheophyta</taxon>
        <taxon>Spermatophyta</taxon>
        <taxon>Magnoliopsida</taxon>
        <taxon>eudicotyledons</taxon>
        <taxon>Gunneridae</taxon>
        <taxon>Pentapetalae</taxon>
        <taxon>rosids</taxon>
        <taxon>fabids</taxon>
        <taxon>Fagales</taxon>
        <taxon>Fagaceae</taxon>
        <taxon>Quercus</taxon>
    </lineage>
</organism>
<dbReference type="Gramene" id="QL03p057523:mrna">
    <property type="protein sequence ID" value="QL03p057523:mrna"/>
    <property type="gene ID" value="QL03p057523"/>
</dbReference>
<dbReference type="Pfam" id="PF14111">
    <property type="entry name" value="DUF4283"/>
    <property type="match status" value="1"/>
</dbReference>
<keyword evidence="3" id="KW-0694">RNA-binding</keyword>
<comment type="subcellular location">
    <subcellularLocation>
        <location evidence="1">Nucleus</location>
    </subcellularLocation>
</comment>
<dbReference type="InterPro" id="IPR012677">
    <property type="entry name" value="Nucleotide-bd_a/b_plait_sf"/>
</dbReference>
<dbReference type="Proteomes" id="UP000594261">
    <property type="component" value="Chromosome 3"/>
</dbReference>
<dbReference type="Pfam" id="PF00076">
    <property type="entry name" value="RRM_1"/>
    <property type="match status" value="1"/>
</dbReference>
<dbReference type="GO" id="GO:0000398">
    <property type="term" value="P:mRNA splicing, via spliceosome"/>
    <property type="evidence" value="ECO:0007669"/>
    <property type="project" value="TreeGrafter"/>
</dbReference>
<dbReference type="GO" id="GO:0071011">
    <property type="term" value="C:precatalytic spliceosome"/>
    <property type="evidence" value="ECO:0007669"/>
    <property type="project" value="TreeGrafter"/>
</dbReference>
<dbReference type="PANTHER" id="PTHR13952">
    <property type="entry name" value="U1 SMALL NUCLEAR RIBONUCLEOPROTEIN 70 KD"/>
    <property type="match status" value="1"/>
</dbReference>
<evidence type="ECO:0000259" key="4">
    <source>
        <dbReference type="PROSITE" id="PS50102"/>
    </source>
</evidence>
<reference evidence="5 6" key="1">
    <citation type="journal article" date="2016" name="G3 (Bethesda)">
        <title>First Draft Assembly and Annotation of the Genome of a California Endemic Oak Quercus lobata Nee (Fagaceae).</title>
        <authorList>
            <person name="Sork V.L."/>
            <person name="Fitz-Gibbon S.T."/>
            <person name="Puiu D."/>
            <person name="Crepeau M."/>
            <person name="Gugger P.F."/>
            <person name="Sherman R."/>
            <person name="Stevens K."/>
            <person name="Langley C.H."/>
            <person name="Pellegrini M."/>
            <person name="Salzberg S.L."/>
        </authorList>
    </citation>
    <scope>NUCLEOTIDE SEQUENCE [LARGE SCALE GENOMIC DNA]</scope>
    <source>
        <strain evidence="5 6">cv. SW786</strain>
    </source>
</reference>
<name>A0A7N2L9C6_QUELO</name>
<dbReference type="InterPro" id="IPR051183">
    <property type="entry name" value="U1_U11-U12_snRNP_70-35kDa"/>
</dbReference>
<reference evidence="5" key="2">
    <citation type="submission" date="2021-01" db="UniProtKB">
        <authorList>
            <consortium name="EnsemblPlants"/>
        </authorList>
    </citation>
    <scope>IDENTIFICATION</scope>
</reference>
<accession>A0A7N2L9C6</accession>
<dbReference type="EMBL" id="LRBV02000003">
    <property type="status" value="NOT_ANNOTATED_CDS"/>
    <property type="molecule type" value="Genomic_DNA"/>
</dbReference>
<evidence type="ECO:0000256" key="3">
    <source>
        <dbReference type="PROSITE-ProRule" id="PRU00176"/>
    </source>
</evidence>
<protein>
    <recommendedName>
        <fullName evidence="4">RRM domain-containing protein</fullName>
    </recommendedName>
</protein>
<dbReference type="InterPro" id="IPR035979">
    <property type="entry name" value="RBD_domain_sf"/>
</dbReference>
<dbReference type="EnsemblPlants" id="QL03p057523:mrna">
    <property type="protein sequence ID" value="QL03p057523:mrna"/>
    <property type="gene ID" value="QL03p057523"/>
</dbReference>
<proteinExistence type="predicted"/>
<dbReference type="AlphaFoldDB" id="A0A7N2L9C6"/>